<protein>
    <recommendedName>
        <fullName evidence="3">RloB domain-containing protein</fullName>
    </recommendedName>
</protein>
<dbReference type="Proteomes" id="UP000030428">
    <property type="component" value="Unassembled WGS sequence"/>
</dbReference>
<organism evidence="1 2">
    <name type="scientific">Candidatus Thiomargarita nelsonii</name>
    <dbReference type="NCBI Taxonomy" id="1003181"/>
    <lineage>
        <taxon>Bacteria</taxon>
        <taxon>Pseudomonadati</taxon>
        <taxon>Pseudomonadota</taxon>
        <taxon>Gammaproteobacteria</taxon>
        <taxon>Thiotrichales</taxon>
        <taxon>Thiotrichaceae</taxon>
        <taxon>Thiomargarita</taxon>
    </lineage>
</organism>
<sequence>MTRKTRKQRTSQPVYYFIVEGCTEENYIRLLKTIYRKPGKIKNCDGGSAKNVLEEAEKLIQNNGDDCSGYVIWFDGDTYLPDDFNLKNKLSARTDTSVYITQPCVESWLLAHFQKINLNSHKKCREYEKALDHRDRIPGYKKSDCSLLKKYIGKKQIETAIKNYPNIGNIPKKFL</sequence>
<dbReference type="InterPro" id="IPR025591">
    <property type="entry name" value="RloB"/>
</dbReference>
<accession>A0A0A6RX12</accession>
<comment type="caution">
    <text evidence="1">The sequence shown here is derived from an EMBL/GenBank/DDBJ whole genome shotgun (WGS) entry which is preliminary data.</text>
</comment>
<proteinExistence type="predicted"/>
<evidence type="ECO:0000313" key="1">
    <source>
        <dbReference type="EMBL" id="KHD08406.1"/>
    </source>
</evidence>
<gene>
    <name evidence="1" type="ORF">PN36_14250</name>
</gene>
<evidence type="ECO:0000313" key="2">
    <source>
        <dbReference type="Proteomes" id="UP000030428"/>
    </source>
</evidence>
<keyword evidence="2" id="KW-1185">Reference proteome</keyword>
<evidence type="ECO:0008006" key="3">
    <source>
        <dbReference type="Google" id="ProtNLM"/>
    </source>
</evidence>
<dbReference type="EMBL" id="JSZA02000048">
    <property type="protein sequence ID" value="KHD08406.1"/>
    <property type="molecule type" value="Genomic_DNA"/>
</dbReference>
<reference evidence="1 2" key="1">
    <citation type="journal article" date="2016" name="Front. Microbiol.">
        <title>Single-Cell (Meta-)Genomics of a Dimorphic Candidatus Thiomargarita nelsonii Reveals Genomic Plasticity.</title>
        <authorList>
            <person name="Flood B.E."/>
            <person name="Fliss P."/>
            <person name="Jones D.S."/>
            <person name="Dick G.J."/>
            <person name="Jain S."/>
            <person name="Kaster A.K."/>
            <person name="Winkel M."/>
            <person name="Mussmann M."/>
            <person name="Bailey J."/>
        </authorList>
    </citation>
    <scope>NUCLEOTIDE SEQUENCE [LARGE SCALE GENOMIC DNA]</scope>
    <source>
        <strain evidence="1">Hydrate Ridge</strain>
    </source>
</reference>
<dbReference type="Pfam" id="PF13707">
    <property type="entry name" value="RloB"/>
    <property type="match status" value="1"/>
</dbReference>
<name>A0A0A6RX12_9GAMM</name>
<dbReference type="AlphaFoldDB" id="A0A0A6RX12"/>